<reference evidence="6" key="2">
    <citation type="submission" date="2021-04" db="EMBL/GenBank/DDBJ databases">
        <authorList>
            <person name="Gilroy R."/>
        </authorList>
    </citation>
    <scope>NUCLEOTIDE SEQUENCE</scope>
    <source>
        <strain evidence="6">5790</strain>
    </source>
</reference>
<dbReference type="InterPro" id="IPR000943">
    <property type="entry name" value="RNA_pol_sigma70"/>
</dbReference>
<keyword evidence="1" id="KW-0805">Transcription regulation</keyword>
<dbReference type="SUPFAM" id="SSF88946">
    <property type="entry name" value="Sigma2 domain of RNA polymerase sigma factors"/>
    <property type="match status" value="1"/>
</dbReference>
<name>A0A9D1PSV8_9FIRM</name>
<gene>
    <name evidence="6" type="primary">sigH</name>
    <name evidence="6" type="ORF">H9900_06525</name>
</gene>
<dbReference type="GO" id="GO:0006352">
    <property type="term" value="P:DNA-templated transcription initiation"/>
    <property type="evidence" value="ECO:0007669"/>
    <property type="project" value="InterPro"/>
</dbReference>
<dbReference type="NCBIfam" id="NF006148">
    <property type="entry name" value="PRK08295.1-5"/>
    <property type="match status" value="1"/>
</dbReference>
<dbReference type="GO" id="GO:0016987">
    <property type="term" value="F:sigma factor activity"/>
    <property type="evidence" value="ECO:0007669"/>
    <property type="project" value="UniProtKB-KW"/>
</dbReference>
<feature type="domain" description="RNA polymerase sigma-70" evidence="5">
    <location>
        <begin position="52"/>
        <end position="65"/>
    </location>
</feature>
<dbReference type="SUPFAM" id="SSF88659">
    <property type="entry name" value="Sigma3 and sigma4 domains of RNA polymerase sigma factors"/>
    <property type="match status" value="1"/>
</dbReference>
<evidence type="ECO:0000313" key="7">
    <source>
        <dbReference type="Proteomes" id="UP000824162"/>
    </source>
</evidence>
<proteinExistence type="predicted"/>
<dbReference type="Proteomes" id="UP000824162">
    <property type="component" value="Unassembled WGS sequence"/>
</dbReference>
<dbReference type="GO" id="GO:0003677">
    <property type="term" value="F:DNA binding"/>
    <property type="evidence" value="ECO:0007669"/>
    <property type="project" value="UniProtKB-KW"/>
</dbReference>
<sequence length="201" mass="23158">MDKKDLENISDEELVMLAKHNREYEEYLLNKYKNLVKSRAKAYFISGGDNDDLVQEGMIGLFKAIRDYDPGKQSSFSSFAELCIKRQIYTAIKTAGRQKHQPLNTYISLNKPMSEDISERTLSETLAGREAVDPESLYLKNEKLRSIEKEINEKLSALEKRVLILHLQGLTYSEISEIINKPTKSIDNALQRIKKKLDENQ</sequence>
<evidence type="ECO:0000313" key="6">
    <source>
        <dbReference type="EMBL" id="HIV86441.1"/>
    </source>
</evidence>
<evidence type="ECO:0000256" key="1">
    <source>
        <dbReference type="ARBA" id="ARBA00023015"/>
    </source>
</evidence>
<accession>A0A9D1PSV8</accession>
<dbReference type="InterPro" id="IPR016371">
    <property type="entry name" value="RNA_pol_sigma-H_factor"/>
</dbReference>
<dbReference type="Gene3D" id="1.10.10.10">
    <property type="entry name" value="Winged helix-like DNA-binding domain superfamily/Winged helix DNA-binding domain"/>
    <property type="match status" value="1"/>
</dbReference>
<dbReference type="Pfam" id="PF04542">
    <property type="entry name" value="Sigma70_r2"/>
    <property type="match status" value="1"/>
</dbReference>
<evidence type="ECO:0000259" key="5">
    <source>
        <dbReference type="PROSITE" id="PS00715"/>
    </source>
</evidence>
<dbReference type="PROSITE" id="PS00715">
    <property type="entry name" value="SIGMA70_1"/>
    <property type="match status" value="1"/>
</dbReference>
<dbReference type="PIRSF" id="PIRSF002939">
    <property type="entry name" value="RNA_polymerase_sigma-H_factor"/>
    <property type="match status" value="1"/>
</dbReference>
<evidence type="ECO:0000256" key="2">
    <source>
        <dbReference type="ARBA" id="ARBA00023082"/>
    </source>
</evidence>
<evidence type="ECO:0000256" key="4">
    <source>
        <dbReference type="ARBA" id="ARBA00023163"/>
    </source>
</evidence>
<keyword evidence="3" id="KW-0238">DNA-binding</keyword>
<dbReference type="AlphaFoldDB" id="A0A9D1PSV8"/>
<dbReference type="Pfam" id="PF08281">
    <property type="entry name" value="Sigma70_r4_2"/>
    <property type="match status" value="1"/>
</dbReference>
<keyword evidence="2" id="KW-0731">Sigma factor</keyword>
<dbReference type="InterPro" id="IPR013325">
    <property type="entry name" value="RNA_pol_sigma_r2"/>
</dbReference>
<protein>
    <submittedName>
        <fullName evidence="6">RNA polymerase sporulation sigma factor SigH</fullName>
    </submittedName>
</protein>
<dbReference type="PANTHER" id="PTHR30385">
    <property type="entry name" value="SIGMA FACTOR F FLAGELLAR"/>
    <property type="match status" value="1"/>
</dbReference>
<dbReference type="InterPro" id="IPR036388">
    <property type="entry name" value="WH-like_DNA-bd_sf"/>
</dbReference>
<dbReference type="NCBIfam" id="NF006145">
    <property type="entry name" value="PRK08295.1-2"/>
    <property type="match status" value="1"/>
</dbReference>
<dbReference type="PANTHER" id="PTHR30385:SF1">
    <property type="entry name" value="RNA POLYMERASE SIGMA-H FACTOR"/>
    <property type="match status" value="1"/>
</dbReference>
<organism evidence="6 7">
    <name type="scientific">Candidatus Monoglobus merdigallinarum</name>
    <dbReference type="NCBI Taxonomy" id="2838698"/>
    <lineage>
        <taxon>Bacteria</taxon>
        <taxon>Bacillati</taxon>
        <taxon>Bacillota</taxon>
        <taxon>Clostridia</taxon>
        <taxon>Monoglobales</taxon>
        <taxon>Monoglobaceae</taxon>
        <taxon>Monoglobus</taxon>
    </lineage>
</organism>
<reference evidence="6" key="1">
    <citation type="journal article" date="2021" name="PeerJ">
        <title>Extensive microbial diversity within the chicken gut microbiome revealed by metagenomics and culture.</title>
        <authorList>
            <person name="Gilroy R."/>
            <person name="Ravi A."/>
            <person name="Getino M."/>
            <person name="Pursley I."/>
            <person name="Horton D.L."/>
            <person name="Alikhan N.F."/>
            <person name="Baker D."/>
            <person name="Gharbi K."/>
            <person name="Hall N."/>
            <person name="Watson M."/>
            <person name="Adriaenssens E.M."/>
            <person name="Foster-Nyarko E."/>
            <person name="Jarju S."/>
            <person name="Secka A."/>
            <person name="Antonio M."/>
            <person name="Oren A."/>
            <person name="Chaudhuri R.R."/>
            <person name="La Ragione R."/>
            <person name="Hildebrand F."/>
            <person name="Pallen M.J."/>
        </authorList>
    </citation>
    <scope>NUCLEOTIDE SEQUENCE</scope>
    <source>
        <strain evidence="6">5790</strain>
    </source>
</reference>
<comment type="caution">
    <text evidence="6">The sequence shown here is derived from an EMBL/GenBank/DDBJ whole genome shotgun (WGS) entry which is preliminary data.</text>
</comment>
<evidence type="ECO:0000256" key="3">
    <source>
        <dbReference type="ARBA" id="ARBA00023125"/>
    </source>
</evidence>
<dbReference type="NCBIfam" id="NF006147">
    <property type="entry name" value="PRK08295.1-4"/>
    <property type="match status" value="1"/>
</dbReference>
<dbReference type="InterPro" id="IPR013324">
    <property type="entry name" value="RNA_pol_sigma_r3/r4-like"/>
</dbReference>
<dbReference type="InterPro" id="IPR013249">
    <property type="entry name" value="RNA_pol_sigma70_r4_t2"/>
</dbReference>
<dbReference type="EMBL" id="DXIJ01000141">
    <property type="protein sequence ID" value="HIV86441.1"/>
    <property type="molecule type" value="Genomic_DNA"/>
</dbReference>
<dbReference type="InterPro" id="IPR007627">
    <property type="entry name" value="RNA_pol_sigma70_r2"/>
</dbReference>
<dbReference type="InterPro" id="IPR014284">
    <property type="entry name" value="RNA_pol_sigma-70_dom"/>
</dbReference>
<keyword evidence="4" id="KW-0804">Transcription</keyword>
<dbReference type="NCBIfam" id="TIGR02937">
    <property type="entry name" value="sigma70-ECF"/>
    <property type="match status" value="1"/>
</dbReference>
<dbReference type="Gene3D" id="1.20.120.1810">
    <property type="match status" value="1"/>
</dbReference>